<dbReference type="AlphaFoldDB" id="A0A6G1H865"/>
<protein>
    <submittedName>
        <fullName evidence="2">Uncharacterized protein</fullName>
    </submittedName>
</protein>
<keyword evidence="1" id="KW-0812">Transmembrane</keyword>
<name>A0A6G1H865_9PEZI</name>
<dbReference type="Proteomes" id="UP000800041">
    <property type="component" value="Unassembled WGS sequence"/>
</dbReference>
<organism evidence="2 3">
    <name type="scientific">Aulographum hederae CBS 113979</name>
    <dbReference type="NCBI Taxonomy" id="1176131"/>
    <lineage>
        <taxon>Eukaryota</taxon>
        <taxon>Fungi</taxon>
        <taxon>Dikarya</taxon>
        <taxon>Ascomycota</taxon>
        <taxon>Pezizomycotina</taxon>
        <taxon>Dothideomycetes</taxon>
        <taxon>Pleosporomycetidae</taxon>
        <taxon>Aulographales</taxon>
        <taxon>Aulographaceae</taxon>
    </lineage>
</organism>
<gene>
    <name evidence="2" type="ORF">K402DRAFT_270349</name>
</gene>
<keyword evidence="1" id="KW-0472">Membrane</keyword>
<reference evidence="2" key="1">
    <citation type="journal article" date="2020" name="Stud. Mycol.">
        <title>101 Dothideomycetes genomes: a test case for predicting lifestyles and emergence of pathogens.</title>
        <authorList>
            <person name="Haridas S."/>
            <person name="Albert R."/>
            <person name="Binder M."/>
            <person name="Bloem J."/>
            <person name="Labutti K."/>
            <person name="Salamov A."/>
            <person name="Andreopoulos B."/>
            <person name="Baker S."/>
            <person name="Barry K."/>
            <person name="Bills G."/>
            <person name="Bluhm B."/>
            <person name="Cannon C."/>
            <person name="Castanera R."/>
            <person name="Culley D."/>
            <person name="Daum C."/>
            <person name="Ezra D."/>
            <person name="Gonzalez J."/>
            <person name="Henrissat B."/>
            <person name="Kuo A."/>
            <person name="Liang C."/>
            <person name="Lipzen A."/>
            <person name="Lutzoni F."/>
            <person name="Magnuson J."/>
            <person name="Mondo S."/>
            <person name="Nolan M."/>
            <person name="Ohm R."/>
            <person name="Pangilinan J."/>
            <person name="Park H.-J."/>
            <person name="Ramirez L."/>
            <person name="Alfaro M."/>
            <person name="Sun H."/>
            <person name="Tritt A."/>
            <person name="Yoshinaga Y."/>
            <person name="Zwiers L.-H."/>
            <person name="Turgeon B."/>
            <person name="Goodwin S."/>
            <person name="Spatafora J."/>
            <person name="Crous P."/>
            <person name="Grigoriev I."/>
        </authorList>
    </citation>
    <scope>NUCLEOTIDE SEQUENCE</scope>
    <source>
        <strain evidence="2">CBS 113979</strain>
    </source>
</reference>
<feature type="transmembrane region" description="Helical" evidence="1">
    <location>
        <begin position="125"/>
        <end position="142"/>
    </location>
</feature>
<evidence type="ECO:0000313" key="2">
    <source>
        <dbReference type="EMBL" id="KAF1989345.1"/>
    </source>
</evidence>
<proteinExistence type="predicted"/>
<accession>A0A6G1H865</accession>
<evidence type="ECO:0000256" key="1">
    <source>
        <dbReference type="SAM" id="Phobius"/>
    </source>
</evidence>
<feature type="transmembrane region" description="Helical" evidence="1">
    <location>
        <begin position="163"/>
        <end position="187"/>
    </location>
</feature>
<dbReference type="EMBL" id="ML977145">
    <property type="protein sequence ID" value="KAF1989345.1"/>
    <property type="molecule type" value="Genomic_DNA"/>
</dbReference>
<evidence type="ECO:0000313" key="3">
    <source>
        <dbReference type="Proteomes" id="UP000800041"/>
    </source>
</evidence>
<keyword evidence="3" id="KW-1185">Reference proteome</keyword>
<feature type="transmembrane region" description="Helical" evidence="1">
    <location>
        <begin position="61"/>
        <end position="81"/>
    </location>
</feature>
<keyword evidence="1" id="KW-1133">Transmembrane helix</keyword>
<sequence>MHILEEKGQYPITYGKLVGIVSIAADKTRCQVYGDEQINEEIRVEVIESHKRIYVFRWPQLILYFFTSLAYSTSIELFTHWDHRRFQLDEIPQEPISFQFMPFHPDVNLISAMAAMDGSLETVPWRYLLVLPILWLAKRYTVLGAPMTSQGLERSIILGLKQMFALALFVVCGCWWVDALLKCFWSVF</sequence>